<keyword evidence="4" id="KW-0223">Dioxygenase</keyword>
<organism evidence="9 10">
    <name type="scientific">Rhizoctonia solani AG-3 Rhs1AP</name>
    <dbReference type="NCBI Taxonomy" id="1086054"/>
    <lineage>
        <taxon>Eukaryota</taxon>
        <taxon>Fungi</taxon>
        <taxon>Dikarya</taxon>
        <taxon>Basidiomycota</taxon>
        <taxon>Agaricomycotina</taxon>
        <taxon>Agaricomycetes</taxon>
        <taxon>Cantharellales</taxon>
        <taxon>Ceratobasidiaceae</taxon>
        <taxon>Rhizoctonia</taxon>
    </lineage>
</organism>
<dbReference type="OrthoDB" id="412814at2759"/>
<keyword evidence="7" id="KW-0539">Nucleus</keyword>
<dbReference type="PROSITE" id="PS51471">
    <property type="entry name" value="FE2OG_OXY"/>
    <property type="match status" value="1"/>
</dbReference>
<comment type="caution">
    <text evidence="9">The sequence shown here is derived from an EMBL/GenBank/DDBJ whole genome shotgun (WGS) entry which is preliminary data.</text>
</comment>
<dbReference type="PANTHER" id="PTHR46030:SF1">
    <property type="entry name" value="ALPHA-KETOGLUTARATE-DEPENDENT DIOXYGENASE ALKB HOMOLOG 6"/>
    <property type="match status" value="1"/>
</dbReference>
<evidence type="ECO:0000256" key="2">
    <source>
        <dbReference type="ARBA" id="ARBA00007879"/>
    </source>
</evidence>
<sequence length="296" mass="33086">MDHLNEYQVDRHPVHYIPNFINEAEEATLLRKIESSPAGKWRNLPNRRQLRSRVRLQVWGGEISKSGTLVPQDLPSFVTDYPNLLEKLRATGAFSAASQGTVNHIILNEYLPGQGITPHQDGPSYHPVVATLTLGSHAVMEYYRYRESSQDGSDDPNREDIGKTIDPLPTLRLLLEPRSLVITHGALYTQHLHGIPGVHCDIFAPPHESLNTLKTRYAGEEGGTQVVFAGDIANRVMLGSQDLRDRFARLASSTESVDQEGKHNKLIYLARQTRVSLTCRVVEKSSKAAGKLLKQR</sequence>
<dbReference type="PANTHER" id="PTHR46030">
    <property type="entry name" value="ALPHA-KETOGLUTARATE-DEPENDENT DIOXYGENASE ALKB HOMOLOG 6"/>
    <property type="match status" value="1"/>
</dbReference>
<protein>
    <submittedName>
        <fullName evidence="9">2OG-Fe(II) oxygenase family protein</fullName>
    </submittedName>
</protein>
<reference evidence="10" key="1">
    <citation type="journal article" date="2014" name="Genome Announc.">
        <title>Draft genome sequence of the plant-pathogenic soil fungus Rhizoctonia solani anastomosis group 3 strain Rhs1AP.</title>
        <authorList>
            <person name="Cubeta M.A."/>
            <person name="Thomas E."/>
            <person name="Dean R.A."/>
            <person name="Jabaji S."/>
            <person name="Neate S.M."/>
            <person name="Tavantzis S."/>
            <person name="Toda T."/>
            <person name="Vilgalys R."/>
            <person name="Bharathan N."/>
            <person name="Fedorova-Abrams N."/>
            <person name="Pakala S.B."/>
            <person name="Pakala S.M."/>
            <person name="Zafar N."/>
            <person name="Joardar V."/>
            <person name="Losada L."/>
            <person name="Nierman W.C."/>
        </authorList>
    </citation>
    <scope>NUCLEOTIDE SEQUENCE [LARGE SCALE GENOMIC DNA]</scope>
    <source>
        <strain evidence="10">AG-3</strain>
    </source>
</reference>
<name>X8J3T9_9AGAM</name>
<gene>
    <name evidence="9" type="ORF">RSOL_190520</name>
</gene>
<dbReference type="SUPFAM" id="SSF51197">
    <property type="entry name" value="Clavaminate synthase-like"/>
    <property type="match status" value="1"/>
</dbReference>
<evidence type="ECO:0000256" key="7">
    <source>
        <dbReference type="ARBA" id="ARBA00023242"/>
    </source>
</evidence>
<evidence type="ECO:0000256" key="5">
    <source>
        <dbReference type="ARBA" id="ARBA00023002"/>
    </source>
</evidence>
<dbReference type="GO" id="GO:0051213">
    <property type="term" value="F:dioxygenase activity"/>
    <property type="evidence" value="ECO:0007669"/>
    <property type="project" value="UniProtKB-KW"/>
</dbReference>
<dbReference type="InterPro" id="IPR027450">
    <property type="entry name" value="AlkB-like"/>
</dbReference>
<dbReference type="InterPro" id="IPR032862">
    <property type="entry name" value="ALKBH6"/>
</dbReference>
<dbReference type="EMBL" id="JATN01000322">
    <property type="protein sequence ID" value="EUC56665.1"/>
    <property type="molecule type" value="Genomic_DNA"/>
</dbReference>
<dbReference type="InterPro" id="IPR037151">
    <property type="entry name" value="AlkB-like_sf"/>
</dbReference>
<proteinExistence type="inferred from homology"/>
<comment type="subcellular location">
    <subcellularLocation>
        <location evidence="1">Nucleus</location>
    </subcellularLocation>
</comment>
<dbReference type="Pfam" id="PF13532">
    <property type="entry name" value="2OG-FeII_Oxy_2"/>
    <property type="match status" value="1"/>
</dbReference>
<accession>X8J3T9</accession>
<dbReference type="Proteomes" id="UP000030108">
    <property type="component" value="Unassembled WGS sequence"/>
</dbReference>
<keyword evidence="6" id="KW-0408">Iron</keyword>
<dbReference type="GO" id="GO:0046872">
    <property type="term" value="F:metal ion binding"/>
    <property type="evidence" value="ECO:0007669"/>
    <property type="project" value="UniProtKB-KW"/>
</dbReference>
<keyword evidence="3" id="KW-0479">Metal-binding</keyword>
<evidence type="ECO:0000256" key="1">
    <source>
        <dbReference type="ARBA" id="ARBA00004123"/>
    </source>
</evidence>
<keyword evidence="5" id="KW-0560">Oxidoreductase</keyword>
<dbReference type="AlphaFoldDB" id="X8J3T9"/>
<comment type="similarity">
    <text evidence="2">Belongs to the alkB family.</text>
</comment>
<evidence type="ECO:0000256" key="4">
    <source>
        <dbReference type="ARBA" id="ARBA00022964"/>
    </source>
</evidence>
<evidence type="ECO:0000313" key="10">
    <source>
        <dbReference type="Proteomes" id="UP000030108"/>
    </source>
</evidence>
<dbReference type="InterPro" id="IPR005123">
    <property type="entry name" value="Oxoglu/Fe-dep_dioxygenase_dom"/>
</dbReference>
<evidence type="ECO:0000256" key="3">
    <source>
        <dbReference type="ARBA" id="ARBA00022723"/>
    </source>
</evidence>
<dbReference type="GO" id="GO:0005634">
    <property type="term" value="C:nucleus"/>
    <property type="evidence" value="ECO:0007669"/>
    <property type="project" value="UniProtKB-SubCell"/>
</dbReference>
<evidence type="ECO:0000313" key="9">
    <source>
        <dbReference type="EMBL" id="EUC56665.1"/>
    </source>
</evidence>
<dbReference type="Gene3D" id="2.60.120.590">
    <property type="entry name" value="Alpha-ketoglutarate-dependent dioxygenase AlkB-like"/>
    <property type="match status" value="1"/>
</dbReference>
<evidence type="ECO:0000259" key="8">
    <source>
        <dbReference type="PROSITE" id="PS51471"/>
    </source>
</evidence>
<feature type="domain" description="Fe2OG dioxygenase" evidence="8">
    <location>
        <begin position="101"/>
        <end position="231"/>
    </location>
</feature>
<evidence type="ECO:0000256" key="6">
    <source>
        <dbReference type="ARBA" id="ARBA00023004"/>
    </source>
</evidence>